<dbReference type="EMBL" id="MFEL01000010">
    <property type="protein sequence ID" value="OGE81165.1"/>
    <property type="molecule type" value="Genomic_DNA"/>
</dbReference>
<proteinExistence type="predicted"/>
<dbReference type="Proteomes" id="UP000178892">
    <property type="component" value="Unassembled WGS sequence"/>
</dbReference>
<dbReference type="AlphaFoldDB" id="A0A1F5NU15"/>
<gene>
    <name evidence="1" type="ORF">A2720_01325</name>
</gene>
<sequence>MDLLWQSWGHEITKAGLSGRLGPTPKISQAKRIEFVEKWWSTEVHHATARRFSKVKFDLEKKAAPYSDTHYGLGKVEFAYDERLHLVCEGLLGFFWRSGDTSWNGSEPHSALDLIRGVTQGGFRSMRFVALVVERTLEVSHFGYRLVFDIHVFPDNWDSSSLATGSKKR</sequence>
<name>A0A1F5NU15_9BACT</name>
<organism evidence="1 2">
    <name type="scientific">Candidatus Doudnabacteria bacterium RIFCSPHIGHO2_01_FULL_46_24</name>
    <dbReference type="NCBI Taxonomy" id="1817825"/>
    <lineage>
        <taxon>Bacteria</taxon>
        <taxon>Candidatus Doudnaibacteriota</taxon>
    </lineage>
</organism>
<accession>A0A1F5NU15</accession>
<reference evidence="1 2" key="1">
    <citation type="journal article" date="2016" name="Nat. Commun.">
        <title>Thousands of microbial genomes shed light on interconnected biogeochemical processes in an aquifer system.</title>
        <authorList>
            <person name="Anantharaman K."/>
            <person name="Brown C.T."/>
            <person name="Hug L.A."/>
            <person name="Sharon I."/>
            <person name="Castelle C.J."/>
            <person name="Probst A.J."/>
            <person name="Thomas B.C."/>
            <person name="Singh A."/>
            <person name="Wilkins M.J."/>
            <person name="Karaoz U."/>
            <person name="Brodie E.L."/>
            <person name="Williams K.H."/>
            <person name="Hubbard S.S."/>
            <person name="Banfield J.F."/>
        </authorList>
    </citation>
    <scope>NUCLEOTIDE SEQUENCE [LARGE SCALE GENOMIC DNA]</scope>
</reference>
<evidence type="ECO:0000313" key="1">
    <source>
        <dbReference type="EMBL" id="OGE81165.1"/>
    </source>
</evidence>
<comment type="caution">
    <text evidence="1">The sequence shown here is derived from an EMBL/GenBank/DDBJ whole genome shotgun (WGS) entry which is preliminary data.</text>
</comment>
<evidence type="ECO:0000313" key="2">
    <source>
        <dbReference type="Proteomes" id="UP000178892"/>
    </source>
</evidence>
<protein>
    <submittedName>
        <fullName evidence="1">Uncharacterized protein</fullName>
    </submittedName>
</protein>